<dbReference type="Pfam" id="PF05970">
    <property type="entry name" value="PIF1"/>
    <property type="match status" value="1"/>
</dbReference>
<dbReference type="GO" id="GO:0000723">
    <property type="term" value="P:telomere maintenance"/>
    <property type="evidence" value="ECO:0007669"/>
    <property type="project" value="InterPro"/>
</dbReference>
<feature type="domain" description="DNA helicase Pif1-like 2B" evidence="3">
    <location>
        <begin position="264"/>
        <end position="294"/>
    </location>
</feature>
<dbReference type="EMBL" id="JAANIU010001723">
    <property type="protein sequence ID" value="KAG1566482.1"/>
    <property type="molecule type" value="Genomic_DNA"/>
</dbReference>
<evidence type="ECO:0000313" key="4">
    <source>
        <dbReference type="EMBL" id="KAG1566482.1"/>
    </source>
</evidence>
<comment type="similarity">
    <text evidence="1">Belongs to the helicase family.</text>
</comment>
<evidence type="ECO:0000259" key="2">
    <source>
        <dbReference type="Pfam" id="PF05970"/>
    </source>
</evidence>
<accession>A0A9P6YXF6</accession>
<keyword evidence="1" id="KW-0067">ATP-binding</keyword>
<dbReference type="GO" id="GO:0005524">
    <property type="term" value="F:ATP binding"/>
    <property type="evidence" value="ECO:0007669"/>
    <property type="project" value="UniProtKB-KW"/>
</dbReference>
<dbReference type="PANTHER" id="PTHR47642:SF6">
    <property type="entry name" value="ATP-DEPENDENT DNA HELICASE"/>
    <property type="match status" value="1"/>
</dbReference>
<name>A0A9P6YXF6_9FUNG</name>
<evidence type="ECO:0000259" key="3">
    <source>
        <dbReference type="Pfam" id="PF21530"/>
    </source>
</evidence>
<keyword evidence="1" id="KW-0233">DNA recombination</keyword>
<dbReference type="InterPro" id="IPR010285">
    <property type="entry name" value="DNA_helicase_pif1-like_DEAD"/>
</dbReference>
<comment type="catalytic activity">
    <reaction evidence="1">
        <text>ATP + H2O = ADP + phosphate + H(+)</text>
        <dbReference type="Rhea" id="RHEA:13065"/>
        <dbReference type="ChEBI" id="CHEBI:15377"/>
        <dbReference type="ChEBI" id="CHEBI:15378"/>
        <dbReference type="ChEBI" id="CHEBI:30616"/>
        <dbReference type="ChEBI" id="CHEBI:43474"/>
        <dbReference type="ChEBI" id="CHEBI:456216"/>
        <dbReference type="EC" id="5.6.2.3"/>
    </reaction>
</comment>
<evidence type="ECO:0000313" key="5">
    <source>
        <dbReference type="Proteomes" id="UP000740926"/>
    </source>
</evidence>
<feature type="domain" description="DNA helicase Pif1-like DEAD-box helicase" evidence="2">
    <location>
        <begin position="57"/>
        <end position="188"/>
    </location>
</feature>
<keyword evidence="1" id="KW-0547">Nucleotide-binding</keyword>
<dbReference type="InterPro" id="IPR049163">
    <property type="entry name" value="Pif1-like_2B_dom"/>
</dbReference>
<dbReference type="OMA" id="ICIIATH"/>
<dbReference type="Proteomes" id="UP000740926">
    <property type="component" value="Unassembled WGS sequence"/>
</dbReference>
<sequence length="410" mass="46617">MLEDQRTTAQQHFQYLYAQCSDEQKNVFETIMNTPFKLFRVLGSAGTGFRDHDCYTCPTGIAAYTVGGQTIHRFFGLANTNQVSNCVRLTDFFKRHPKMALLIDEFSMISAQLLQTMSTQLSIVTDCNRPFGNLLTIFFGDIGQLPPIDHATAGHCFMSPLWNAFCYFYLKKQQRQSGVDQQMFTNVLAQIRMNNYPHYVRDFINERKRLDEDIPFHALRLFTTRNKVDQYNKHKIRLASGRLFTFPSTDVGSEPALKDTALPSVLHVKIGAPVLLLDNLDVSNGWTNGTQCIIEDVDDDIIYIKRVTDSVIRGIKPITREVYKTNYYRKQYPIVLAFASTIHKVQSLTVEAVAVSLLEPFLSHGELYVACSRVKSADNLFFLGTHQINLQVGFDTAVLDALDDSDDLFK</sequence>
<dbReference type="EC" id="5.6.2.3" evidence="1"/>
<protein>
    <recommendedName>
        <fullName evidence="1">ATP-dependent DNA helicase</fullName>
        <ecNumber evidence="1">5.6.2.3</ecNumber>
    </recommendedName>
</protein>
<comment type="cofactor">
    <cofactor evidence="1">
        <name>Mg(2+)</name>
        <dbReference type="ChEBI" id="CHEBI:18420"/>
    </cofactor>
</comment>
<keyword evidence="1" id="KW-0227">DNA damage</keyword>
<dbReference type="GO" id="GO:0043139">
    <property type="term" value="F:5'-3' DNA helicase activity"/>
    <property type="evidence" value="ECO:0007669"/>
    <property type="project" value="UniProtKB-EC"/>
</dbReference>
<dbReference type="InterPro" id="IPR027417">
    <property type="entry name" value="P-loop_NTPase"/>
</dbReference>
<comment type="caution">
    <text evidence="4">The sequence shown here is derived from an EMBL/GenBank/DDBJ whole genome shotgun (WGS) entry which is preliminary data.</text>
</comment>
<dbReference type="PANTHER" id="PTHR47642">
    <property type="entry name" value="ATP-DEPENDENT DNA HELICASE"/>
    <property type="match status" value="1"/>
</dbReference>
<dbReference type="Gene3D" id="3.40.50.300">
    <property type="entry name" value="P-loop containing nucleotide triphosphate hydrolases"/>
    <property type="match status" value="1"/>
</dbReference>
<dbReference type="SUPFAM" id="SSF52540">
    <property type="entry name" value="P-loop containing nucleoside triphosphate hydrolases"/>
    <property type="match status" value="2"/>
</dbReference>
<proteinExistence type="inferred from homology"/>
<keyword evidence="1" id="KW-0378">Hydrolase</keyword>
<organism evidence="4 5">
    <name type="scientific">Rhizopus delemar</name>
    <dbReference type="NCBI Taxonomy" id="936053"/>
    <lineage>
        <taxon>Eukaryota</taxon>
        <taxon>Fungi</taxon>
        <taxon>Fungi incertae sedis</taxon>
        <taxon>Mucoromycota</taxon>
        <taxon>Mucoromycotina</taxon>
        <taxon>Mucoromycetes</taxon>
        <taxon>Mucorales</taxon>
        <taxon>Mucorineae</taxon>
        <taxon>Rhizopodaceae</taxon>
        <taxon>Rhizopus</taxon>
    </lineage>
</organism>
<gene>
    <name evidence="4" type="ORF">G6F50_009101</name>
</gene>
<reference evidence="4 5" key="1">
    <citation type="journal article" date="2020" name="Microb. Genom.">
        <title>Genetic diversity of clinical and environmental Mucorales isolates obtained from an investigation of mucormycosis cases among solid organ transplant recipients.</title>
        <authorList>
            <person name="Nguyen M.H."/>
            <person name="Kaul D."/>
            <person name="Muto C."/>
            <person name="Cheng S.J."/>
            <person name="Richter R.A."/>
            <person name="Bruno V.M."/>
            <person name="Liu G."/>
            <person name="Beyhan S."/>
            <person name="Sundermann A.J."/>
            <person name="Mounaud S."/>
            <person name="Pasculle A.W."/>
            <person name="Nierman W.C."/>
            <person name="Driscoll E."/>
            <person name="Cumbie R."/>
            <person name="Clancy C.J."/>
            <person name="Dupont C.L."/>
        </authorList>
    </citation>
    <scope>NUCLEOTIDE SEQUENCE [LARGE SCALE GENOMIC DNA]</scope>
    <source>
        <strain evidence="4 5">GL24</strain>
    </source>
</reference>
<dbReference type="AlphaFoldDB" id="A0A9P6YXF6"/>
<dbReference type="Pfam" id="PF21530">
    <property type="entry name" value="Pif1_2B_dom"/>
    <property type="match status" value="1"/>
</dbReference>
<dbReference type="InterPro" id="IPR051055">
    <property type="entry name" value="PIF1_helicase"/>
</dbReference>
<keyword evidence="1" id="KW-0234">DNA repair</keyword>
<evidence type="ECO:0000256" key="1">
    <source>
        <dbReference type="RuleBase" id="RU363044"/>
    </source>
</evidence>
<dbReference type="GO" id="GO:0016787">
    <property type="term" value="F:hydrolase activity"/>
    <property type="evidence" value="ECO:0007669"/>
    <property type="project" value="UniProtKB-KW"/>
</dbReference>
<keyword evidence="5" id="KW-1185">Reference proteome</keyword>
<keyword evidence="1" id="KW-0347">Helicase</keyword>
<dbReference type="GO" id="GO:0006281">
    <property type="term" value="P:DNA repair"/>
    <property type="evidence" value="ECO:0007669"/>
    <property type="project" value="UniProtKB-KW"/>
</dbReference>
<dbReference type="GO" id="GO:0006310">
    <property type="term" value="P:DNA recombination"/>
    <property type="evidence" value="ECO:0007669"/>
    <property type="project" value="UniProtKB-KW"/>
</dbReference>